<dbReference type="GO" id="GO:0004181">
    <property type="term" value="F:metallocarboxypeptidase activity"/>
    <property type="evidence" value="ECO:0007669"/>
    <property type="project" value="InterPro"/>
</dbReference>
<evidence type="ECO:0000256" key="1">
    <source>
        <dbReference type="PROSITE-ProRule" id="PRU01379"/>
    </source>
</evidence>
<keyword evidence="4" id="KW-1185">Reference proteome</keyword>
<protein>
    <submittedName>
        <fullName evidence="3">DUF2817 domain-containing protein</fullName>
    </submittedName>
</protein>
<name>A0A9E8MY23_9FLAO</name>
<gene>
    <name evidence="3" type="ORF">N7U66_01140</name>
</gene>
<evidence type="ECO:0000313" key="3">
    <source>
        <dbReference type="EMBL" id="WAC02370.1"/>
    </source>
</evidence>
<proteinExistence type="inferred from homology"/>
<dbReference type="KEGG" id="lnu:N7U66_01140"/>
<dbReference type="Pfam" id="PF00246">
    <property type="entry name" value="Peptidase_M14"/>
    <property type="match status" value="1"/>
</dbReference>
<sequence length="391" mass="44737">MFTFVTQYILMDIPLLKQLFKICKEETLYGRYIHSAHINPLLKKHNKTFKIQPIGHSVLGETILSIIIGSGPKRILMWSQMHGNESTTTKAVFDVLNVFNHANDFSEAVLKECTITIIPILNPDGAVAYTRLNANNVDLNRDAQNLSQPESRVLRECFNSFKPHFCFNLHGQRTIFSAGKTNNPATVSFLSPAQDARCTVTDNRQVAMSIIKYMNRMLQFEIPNQVGLYDDAYNANCVGDAFQSLNVPTVLFEAGHYKNDYNREEVRRLMFQSLIVAVDAIASNKIKGKSYEEYAAIPLNEKLFYDIIIKNVTYKNEIMDIAIQYHERLIENKLHFIPIIEKIEKLDKFYAHKTLEANKNEVLTLNDQQVSIGDEIDFVNISNVKFSLNIE</sequence>
<dbReference type="Proteomes" id="UP001164705">
    <property type="component" value="Chromosome"/>
</dbReference>
<evidence type="ECO:0000313" key="4">
    <source>
        <dbReference type="Proteomes" id="UP001164705"/>
    </source>
</evidence>
<feature type="domain" description="Peptidase M14" evidence="2">
    <location>
        <begin position="25"/>
        <end position="391"/>
    </location>
</feature>
<dbReference type="SUPFAM" id="SSF53187">
    <property type="entry name" value="Zn-dependent exopeptidases"/>
    <property type="match status" value="1"/>
</dbReference>
<comment type="similarity">
    <text evidence="1">Belongs to the peptidase M14 family.</text>
</comment>
<dbReference type="EMBL" id="CP113088">
    <property type="protein sequence ID" value="WAC02370.1"/>
    <property type="molecule type" value="Genomic_DNA"/>
</dbReference>
<dbReference type="GO" id="GO:0006508">
    <property type="term" value="P:proteolysis"/>
    <property type="evidence" value="ECO:0007669"/>
    <property type="project" value="InterPro"/>
</dbReference>
<organism evidence="3 4">
    <name type="scientific">Lacinutrix neustonica</name>
    <dbReference type="NCBI Taxonomy" id="2980107"/>
    <lineage>
        <taxon>Bacteria</taxon>
        <taxon>Pseudomonadati</taxon>
        <taxon>Bacteroidota</taxon>
        <taxon>Flavobacteriia</taxon>
        <taxon>Flavobacteriales</taxon>
        <taxon>Flavobacteriaceae</taxon>
        <taxon>Lacinutrix</taxon>
    </lineage>
</organism>
<dbReference type="RefSeq" id="WP_267676967.1">
    <property type="nucleotide sequence ID" value="NZ_CP113088.1"/>
</dbReference>
<feature type="active site" description="Proton donor/acceptor" evidence="1">
    <location>
        <position position="391"/>
    </location>
</feature>
<evidence type="ECO:0000259" key="2">
    <source>
        <dbReference type="PROSITE" id="PS52035"/>
    </source>
</evidence>
<dbReference type="Gene3D" id="3.40.630.10">
    <property type="entry name" value="Zn peptidases"/>
    <property type="match status" value="1"/>
</dbReference>
<accession>A0A9E8MY23</accession>
<dbReference type="GO" id="GO:0008270">
    <property type="term" value="F:zinc ion binding"/>
    <property type="evidence" value="ECO:0007669"/>
    <property type="project" value="InterPro"/>
</dbReference>
<reference evidence="3" key="1">
    <citation type="submission" date="2022-11" db="EMBL/GenBank/DDBJ databases">
        <title>Lacinutrix neustonica HL-RS19T sp. nov., isolated from the surface microlayer sample of brackish Lake Shihwa.</title>
        <authorList>
            <person name="Choi J.Y."/>
            <person name="Hwang C.Y."/>
        </authorList>
    </citation>
    <scope>NUCLEOTIDE SEQUENCE</scope>
    <source>
        <strain evidence="3">HL-RS19</strain>
    </source>
</reference>
<dbReference type="AlphaFoldDB" id="A0A9E8MY23"/>
<dbReference type="PROSITE" id="PS52035">
    <property type="entry name" value="PEPTIDASE_M14"/>
    <property type="match status" value="1"/>
</dbReference>
<dbReference type="InterPro" id="IPR000834">
    <property type="entry name" value="Peptidase_M14"/>
</dbReference>